<dbReference type="RefSeq" id="WP_111068298.1">
    <property type="nucleotide sequence ID" value="NZ_CP029830.1"/>
</dbReference>
<keyword evidence="3" id="KW-1185">Reference proteome</keyword>
<dbReference type="Proteomes" id="UP000249605">
    <property type="component" value="Plasmid unnamed1"/>
</dbReference>
<name>A0A2U9S807_9PROT</name>
<protein>
    <submittedName>
        <fullName evidence="2">Uncharacterized protein</fullName>
    </submittedName>
</protein>
<proteinExistence type="predicted"/>
<evidence type="ECO:0000313" key="3">
    <source>
        <dbReference type="Proteomes" id="UP000249605"/>
    </source>
</evidence>
<keyword evidence="2" id="KW-0614">Plasmid</keyword>
<accession>A0A2U9S807</accession>
<evidence type="ECO:0000256" key="1">
    <source>
        <dbReference type="SAM" id="MobiDB-lite"/>
    </source>
</evidence>
<feature type="region of interest" description="Disordered" evidence="1">
    <location>
        <begin position="131"/>
        <end position="188"/>
    </location>
</feature>
<dbReference type="AlphaFoldDB" id="A0A2U9S807"/>
<evidence type="ECO:0000313" key="2">
    <source>
        <dbReference type="EMBL" id="AWU95532.1"/>
    </source>
</evidence>
<sequence>MACWIVQFFAGLAFCGWERASASVTSAQHQPREVAVLGRLSRRHRQADGDGALEHRAGGVETVVPDSVLYDGDGVEFGLDPSGDLLRPPLSAQGTRHLRPFQPAEQDRLEEGAERAGVDGAGLHDLAQEPEHGINDDAETPPSLPCEAGHIGPQGEAYLPTDEFFEEFSGAPTSPTAAPQAGRIRRHQ</sequence>
<gene>
    <name evidence="2" type="ORF">DM194_14575</name>
</gene>
<organism evidence="2 3">
    <name type="scientific">Azospirillum ramasamyi</name>
    <dbReference type="NCBI Taxonomy" id="682998"/>
    <lineage>
        <taxon>Bacteria</taxon>
        <taxon>Pseudomonadati</taxon>
        <taxon>Pseudomonadota</taxon>
        <taxon>Alphaproteobacteria</taxon>
        <taxon>Rhodospirillales</taxon>
        <taxon>Azospirillaceae</taxon>
        <taxon>Azospirillum</taxon>
    </lineage>
</organism>
<dbReference type="EMBL" id="CP029830">
    <property type="protein sequence ID" value="AWU95532.1"/>
    <property type="molecule type" value="Genomic_DNA"/>
</dbReference>
<dbReference type="KEGG" id="azm:DM194_14575"/>
<reference evidence="2 3" key="1">
    <citation type="submission" date="2018-06" db="EMBL/GenBank/DDBJ databases">
        <title>Complete genome sequencing of Azospirillum sp. M2T2B2.</title>
        <authorList>
            <person name="Heo J."/>
            <person name="Kim S.-J."/>
            <person name="Kwon S.-W."/>
            <person name="Anandham R."/>
        </authorList>
    </citation>
    <scope>NUCLEOTIDE SEQUENCE [LARGE SCALE GENOMIC DNA]</scope>
    <source>
        <strain evidence="2 3">M2T2B2</strain>
        <plasmid evidence="2 3">unnamed1</plasmid>
    </source>
</reference>
<geneLocation type="plasmid" evidence="2 3">
    <name>unnamed1</name>
</geneLocation>